<gene>
    <name evidence="2" type="primary">IL6ST</name>
</gene>
<keyword evidence="1" id="KW-0732">Signal</keyword>
<dbReference type="Ensembl" id="ENSPCOT00000022523.1">
    <property type="protein sequence ID" value="ENSPCOP00000011932.1"/>
    <property type="gene ID" value="ENSPCOG00000017494.1"/>
</dbReference>
<organism evidence="2 3">
    <name type="scientific">Propithecus coquereli</name>
    <name type="common">Coquerel's sifaka</name>
    <name type="synonym">Propithecus verreauxi coquereli</name>
    <dbReference type="NCBI Taxonomy" id="379532"/>
    <lineage>
        <taxon>Eukaryota</taxon>
        <taxon>Metazoa</taxon>
        <taxon>Chordata</taxon>
        <taxon>Craniata</taxon>
        <taxon>Vertebrata</taxon>
        <taxon>Euteleostomi</taxon>
        <taxon>Mammalia</taxon>
        <taxon>Eutheria</taxon>
        <taxon>Euarchontoglires</taxon>
        <taxon>Primates</taxon>
        <taxon>Strepsirrhini</taxon>
        <taxon>Lemuriformes</taxon>
        <taxon>Indriidae</taxon>
        <taxon>Propithecus</taxon>
    </lineage>
</organism>
<proteinExistence type="predicted"/>
<dbReference type="Proteomes" id="UP000233160">
    <property type="component" value="Unassembled WGS sequence"/>
</dbReference>
<dbReference type="GeneTree" id="ENSGT00940000159608"/>
<accession>A0A2K6FD71</accession>
<evidence type="ECO:0000313" key="2">
    <source>
        <dbReference type="Ensembl" id="ENSPCOP00000011932.1"/>
    </source>
</evidence>
<dbReference type="AlphaFoldDB" id="A0A2K6FD71"/>
<name>A0A2K6FD71_PROCO</name>
<evidence type="ECO:0000313" key="3">
    <source>
        <dbReference type="Proteomes" id="UP000233160"/>
    </source>
</evidence>
<protein>
    <submittedName>
        <fullName evidence="2">Interleukin 6 cytokine family signal transducer</fullName>
    </submittedName>
</protein>
<feature type="chain" id="PRO_5014369069" evidence="1">
    <location>
        <begin position="23"/>
        <end position="55"/>
    </location>
</feature>
<feature type="signal peptide" evidence="1">
    <location>
        <begin position="1"/>
        <end position="22"/>
    </location>
</feature>
<keyword evidence="3" id="KW-1185">Reference proteome</keyword>
<sequence length="55" mass="6114">MSVLQSWLVQALFIFLITGSIGQQRNLLIVKQNVTPPPHALLIILLCILSTWKSG</sequence>
<reference evidence="2" key="1">
    <citation type="submission" date="2025-08" db="UniProtKB">
        <authorList>
            <consortium name="Ensembl"/>
        </authorList>
    </citation>
    <scope>IDENTIFICATION</scope>
</reference>
<reference evidence="2" key="2">
    <citation type="submission" date="2025-09" db="UniProtKB">
        <authorList>
            <consortium name="Ensembl"/>
        </authorList>
    </citation>
    <scope>IDENTIFICATION</scope>
</reference>
<evidence type="ECO:0000256" key="1">
    <source>
        <dbReference type="SAM" id="SignalP"/>
    </source>
</evidence>